<evidence type="ECO:0000313" key="2">
    <source>
        <dbReference type="Proteomes" id="UP000009182"/>
    </source>
</evidence>
<protein>
    <submittedName>
        <fullName evidence="1">Uncharacterized protein</fullName>
    </submittedName>
</protein>
<dbReference type="AlphaFoldDB" id="A0A454A7E9"/>
<accession>A0A454A7E9</accession>
<dbReference type="EMBL" id="CP000247">
    <property type="protein sequence ID" value="ABG70986.1"/>
    <property type="molecule type" value="Genomic_DNA"/>
</dbReference>
<dbReference type="Proteomes" id="UP000009182">
    <property type="component" value="Chromosome"/>
</dbReference>
<sequence>MTAWRYCEMSAGTDVCAGGTSVIGISAEEIRSRRKPAVPDAASGINHGTLPIPDCGNRSTIFCRGEYLWQ</sequence>
<proteinExistence type="predicted"/>
<reference evidence="1 2" key="1">
    <citation type="journal article" date="2006" name="Mol. Microbiol.">
        <title>Role of pathogenicity island-associated integrases in the genome plasticity of uropathogenic Escherichia coli strain 536.</title>
        <authorList>
            <person name="Hochhut B."/>
            <person name="Wilde C."/>
            <person name="Balling G."/>
            <person name="Middendorf B."/>
            <person name="Dobrindt U."/>
            <person name="Brzuszkiewicz E."/>
            <person name="Gottschalk G."/>
            <person name="Carniel E."/>
            <person name="Hacker J."/>
        </authorList>
    </citation>
    <scope>NUCLEOTIDE SEQUENCE [LARGE SCALE GENOMIC DNA]</scope>
    <source>
        <strain evidence="2">536 / UPEC</strain>
    </source>
</reference>
<gene>
    <name evidence="1" type="ordered locus">ECP_3003</name>
</gene>
<evidence type="ECO:0000313" key="1">
    <source>
        <dbReference type="EMBL" id="ABG70986.1"/>
    </source>
</evidence>
<name>A0A454A7E9_ECOL5</name>
<dbReference type="KEGG" id="ecp:ECP_3003"/>
<organism evidence="1 2">
    <name type="scientific">Escherichia coli O6:K15:H31 (strain 536 / UPEC)</name>
    <dbReference type="NCBI Taxonomy" id="362663"/>
    <lineage>
        <taxon>Bacteria</taxon>
        <taxon>Pseudomonadati</taxon>
        <taxon>Pseudomonadota</taxon>
        <taxon>Gammaproteobacteria</taxon>
        <taxon>Enterobacterales</taxon>
        <taxon>Enterobacteriaceae</taxon>
        <taxon>Escherichia</taxon>
    </lineage>
</organism>